<comment type="caution">
    <text evidence="1">The sequence shown here is derived from an EMBL/GenBank/DDBJ whole genome shotgun (WGS) entry which is preliminary data.</text>
</comment>
<gene>
    <name evidence="1" type="ORF">LCGC14_0729680</name>
</gene>
<dbReference type="AlphaFoldDB" id="A0A0F9SVB1"/>
<dbReference type="EMBL" id="LAZR01001684">
    <property type="protein sequence ID" value="KKN40826.1"/>
    <property type="molecule type" value="Genomic_DNA"/>
</dbReference>
<protein>
    <submittedName>
        <fullName evidence="1">Uncharacterized protein</fullName>
    </submittedName>
</protein>
<reference evidence="1" key="1">
    <citation type="journal article" date="2015" name="Nature">
        <title>Complex archaea that bridge the gap between prokaryotes and eukaryotes.</title>
        <authorList>
            <person name="Spang A."/>
            <person name="Saw J.H."/>
            <person name="Jorgensen S.L."/>
            <person name="Zaremba-Niedzwiedzka K."/>
            <person name="Martijn J."/>
            <person name="Lind A.E."/>
            <person name="van Eijk R."/>
            <person name="Schleper C."/>
            <person name="Guy L."/>
            <person name="Ettema T.J."/>
        </authorList>
    </citation>
    <scope>NUCLEOTIDE SEQUENCE</scope>
</reference>
<name>A0A0F9SVB1_9ZZZZ</name>
<proteinExistence type="predicted"/>
<organism evidence="1">
    <name type="scientific">marine sediment metagenome</name>
    <dbReference type="NCBI Taxonomy" id="412755"/>
    <lineage>
        <taxon>unclassified sequences</taxon>
        <taxon>metagenomes</taxon>
        <taxon>ecological metagenomes</taxon>
    </lineage>
</organism>
<evidence type="ECO:0000313" key="1">
    <source>
        <dbReference type="EMBL" id="KKN40826.1"/>
    </source>
</evidence>
<sequence>MKGNLMKVVTLNGLPYCFRCTVSLVVDLFNGQSSALANMPKMIDLEEDSTDDLLCERCNTDLY</sequence>
<accession>A0A0F9SVB1</accession>